<sequence length="255" mass="29395">MLETFEITLTPFNRKRMVRMYLPDDFKTSGKRYPVLYMHDGQNLFRDEDAGYGVSWGVADVLADIGLEIIVAGIDCNEERFGRFNEYGPWVSPGLGKRLFKVDEELGGEGKEYVRFFAEEFKPMIDANYPTIPEESVMMGSSMGGHITTYAFCEYPEIFKRAASLSSAYWFNQSEMEEKIRSSDLSLAEKFYMDVGTAEETTIINAQTYIDSSLPVYEIMKRKVRDCRFEIADGGIHHESAWRARLPEILRYLFD</sequence>
<name>A0ABZ2NKT5_9BACI</name>
<keyword evidence="2" id="KW-1185">Reference proteome</keyword>
<dbReference type="Gene3D" id="3.40.50.1820">
    <property type="entry name" value="alpha/beta hydrolase"/>
    <property type="match status" value="1"/>
</dbReference>
<reference evidence="1 2" key="1">
    <citation type="submission" date="2024-02" db="EMBL/GenBank/DDBJ databases">
        <title>Seven novel Bacillus-like species.</title>
        <authorList>
            <person name="Liu G."/>
        </authorList>
    </citation>
    <scope>NUCLEOTIDE SEQUENCE [LARGE SCALE GENOMIC DNA]</scope>
    <source>
        <strain evidence="1 2">FJAT-52054</strain>
    </source>
</reference>
<dbReference type="PANTHER" id="PTHR48098:SF6">
    <property type="entry name" value="FERRI-BACILLIBACTIN ESTERASE BESA"/>
    <property type="match status" value="1"/>
</dbReference>
<dbReference type="GO" id="GO:0016787">
    <property type="term" value="F:hydrolase activity"/>
    <property type="evidence" value="ECO:0007669"/>
    <property type="project" value="UniProtKB-KW"/>
</dbReference>
<dbReference type="Proteomes" id="UP001377337">
    <property type="component" value="Chromosome"/>
</dbReference>
<protein>
    <submittedName>
        <fullName evidence="1">Alpha/beta hydrolase-fold protein</fullName>
    </submittedName>
</protein>
<dbReference type="EMBL" id="CP147407">
    <property type="protein sequence ID" value="WXB98117.1"/>
    <property type="molecule type" value="Genomic_DNA"/>
</dbReference>
<evidence type="ECO:0000313" key="1">
    <source>
        <dbReference type="EMBL" id="WXB98117.1"/>
    </source>
</evidence>
<dbReference type="RefSeq" id="WP_338781004.1">
    <property type="nucleotide sequence ID" value="NZ_CP147407.1"/>
</dbReference>
<dbReference type="InterPro" id="IPR050583">
    <property type="entry name" value="Mycobacterial_A85_antigen"/>
</dbReference>
<dbReference type="Pfam" id="PF00756">
    <property type="entry name" value="Esterase"/>
    <property type="match status" value="1"/>
</dbReference>
<gene>
    <name evidence="1" type="ORF">WCV65_06470</name>
</gene>
<evidence type="ECO:0000313" key="2">
    <source>
        <dbReference type="Proteomes" id="UP001377337"/>
    </source>
</evidence>
<organism evidence="1 2">
    <name type="scientific">Metabacillus sediminis</name>
    <dbReference type="NCBI Taxonomy" id="3117746"/>
    <lineage>
        <taxon>Bacteria</taxon>
        <taxon>Bacillati</taxon>
        <taxon>Bacillota</taxon>
        <taxon>Bacilli</taxon>
        <taxon>Bacillales</taxon>
        <taxon>Bacillaceae</taxon>
        <taxon>Metabacillus</taxon>
    </lineage>
</organism>
<dbReference type="InterPro" id="IPR000801">
    <property type="entry name" value="Esterase-like"/>
</dbReference>
<accession>A0ABZ2NKT5</accession>
<dbReference type="SUPFAM" id="SSF53474">
    <property type="entry name" value="alpha/beta-Hydrolases"/>
    <property type="match status" value="1"/>
</dbReference>
<keyword evidence="1" id="KW-0378">Hydrolase</keyword>
<dbReference type="PANTHER" id="PTHR48098">
    <property type="entry name" value="ENTEROCHELIN ESTERASE-RELATED"/>
    <property type="match status" value="1"/>
</dbReference>
<dbReference type="InterPro" id="IPR029058">
    <property type="entry name" value="AB_hydrolase_fold"/>
</dbReference>
<proteinExistence type="predicted"/>